<dbReference type="Proteomes" id="UP000799766">
    <property type="component" value="Unassembled WGS sequence"/>
</dbReference>
<evidence type="ECO:0000313" key="2">
    <source>
        <dbReference type="Proteomes" id="UP000799766"/>
    </source>
</evidence>
<protein>
    <submittedName>
        <fullName evidence="1">Uncharacterized protein</fullName>
    </submittedName>
</protein>
<dbReference type="EMBL" id="MU001694">
    <property type="protein sequence ID" value="KAF2453942.1"/>
    <property type="molecule type" value="Genomic_DNA"/>
</dbReference>
<gene>
    <name evidence="1" type="ORF">BDY21DRAFT_115277</name>
</gene>
<keyword evidence="2" id="KW-1185">Reference proteome</keyword>
<dbReference type="AlphaFoldDB" id="A0A6A6NRA5"/>
<evidence type="ECO:0000313" key="1">
    <source>
        <dbReference type="EMBL" id="KAF2453942.1"/>
    </source>
</evidence>
<accession>A0A6A6NRA5</accession>
<name>A0A6A6NRA5_9PEZI</name>
<reference evidence="1" key="1">
    <citation type="journal article" date="2020" name="Stud. Mycol.">
        <title>101 Dothideomycetes genomes: a test case for predicting lifestyles and emergence of pathogens.</title>
        <authorList>
            <person name="Haridas S."/>
            <person name="Albert R."/>
            <person name="Binder M."/>
            <person name="Bloem J."/>
            <person name="Labutti K."/>
            <person name="Salamov A."/>
            <person name="Andreopoulos B."/>
            <person name="Baker S."/>
            <person name="Barry K."/>
            <person name="Bills G."/>
            <person name="Bluhm B."/>
            <person name="Cannon C."/>
            <person name="Castanera R."/>
            <person name="Culley D."/>
            <person name="Daum C."/>
            <person name="Ezra D."/>
            <person name="Gonzalez J."/>
            <person name="Henrissat B."/>
            <person name="Kuo A."/>
            <person name="Liang C."/>
            <person name="Lipzen A."/>
            <person name="Lutzoni F."/>
            <person name="Magnuson J."/>
            <person name="Mondo S."/>
            <person name="Nolan M."/>
            <person name="Ohm R."/>
            <person name="Pangilinan J."/>
            <person name="Park H.-J."/>
            <person name="Ramirez L."/>
            <person name="Alfaro M."/>
            <person name="Sun H."/>
            <person name="Tritt A."/>
            <person name="Yoshinaga Y."/>
            <person name="Zwiers L.-H."/>
            <person name="Turgeon B."/>
            <person name="Goodwin S."/>
            <person name="Spatafora J."/>
            <person name="Crous P."/>
            <person name="Grigoriev I."/>
        </authorList>
    </citation>
    <scope>NUCLEOTIDE SEQUENCE</scope>
    <source>
        <strain evidence="1">ATCC 16933</strain>
    </source>
</reference>
<proteinExistence type="predicted"/>
<sequence length="276" mass="31758">MMSQVAIPAATVQMSALPTLQYRYPFLGFGPSSRTKCLACLKRMVFSRLYVGSNRDIYRRSPFLCSFFSLFFLSSSILGSDLSLLLSTPLWLVHNSSQLLRLRHIEYVLHMPFIYFASRSLLSLEAPMAYISRRRKSPLHMHAQESRKQKWPSGKSISFSQRNSENFVREFSTRFAQDRSLHRGQARRSSFELHVTPGSADQCCNRHQSRPQPLLRVRTLGRLQPRRPSFTLSTSNSTLDVLTARCRSFASSHVVAKTTFFEEDLGESCSWSRPWM</sequence>
<organism evidence="1 2">
    <name type="scientific">Lineolata rhizophorae</name>
    <dbReference type="NCBI Taxonomy" id="578093"/>
    <lineage>
        <taxon>Eukaryota</taxon>
        <taxon>Fungi</taxon>
        <taxon>Dikarya</taxon>
        <taxon>Ascomycota</taxon>
        <taxon>Pezizomycotina</taxon>
        <taxon>Dothideomycetes</taxon>
        <taxon>Dothideomycetes incertae sedis</taxon>
        <taxon>Lineolatales</taxon>
        <taxon>Lineolataceae</taxon>
        <taxon>Lineolata</taxon>
    </lineage>
</organism>